<dbReference type="RefSeq" id="WP_189097941.1">
    <property type="nucleotide sequence ID" value="NZ_BMND01000009.1"/>
</dbReference>
<keyword evidence="3" id="KW-1185">Reference proteome</keyword>
<organism evidence="2 3">
    <name type="scientific">Streptomyces kronopolitis</name>
    <dbReference type="NCBI Taxonomy" id="1612435"/>
    <lineage>
        <taxon>Bacteria</taxon>
        <taxon>Bacillati</taxon>
        <taxon>Actinomycetota</taxon>
        <taxon>Actinomycetes</taxon>
        <taxon>Kitasatosporales</taxon>
        <taxon>Streptomycetaceae</taxon>
        <taxon>Streptomyces</taxon>
    </lineage>
</organism>
<reference evidence="3" key="1">
    <citation type="journal article" date="2019" name="Int. J. Syst. Evol. Microbiol.">
        <title>The Global Catalogue of Microorganisms (GCM) 10K type strain sequencing project: providing services to taxonomists for standard genome sequencing and annotation.</title>
        <authorList>
            <consortium name="The Broad Institute Genomics Platform"/>
            <consortium name="The Broad Institute Genome Sequencing Center for Infectious Disease"/>
            <person name="Wu L."/>
            <person name="Ma J."/>
        </authorList>
    </citation>
    <scope>NUCLEOTIDE SEQUENCE [LARGE SCALE GENOMIC DNA]</scope>
    <source>
        <strain evidence="3">CGMCC 4.7323</strain>
    </source>
</reference>
<evidence type="ECO:0008006" key="4">
    <source>
        <dbReference type="Google" id="ProtNLM"/>
    </source>
</evidence>
<comment type="caution">
    <text evidence="2">The sequence shown here is derived from an EMBL/GenBank/DDBJ whole genome shotgun (WGS) entry which is preliminary data.</text>
</comment>
<gene>
    <name evidence="2" type="ORF">GCM10012285_28270</name>
</gene>
<proteinExistence type="predicted"/>
<dbReference type="Proteomes" id="UP000600080">
    <property type="component" value="Unassembled WGS sequence"/>
</dbReference>
<evidence type="ECO:0000313" key="2">
    <source>
        <dbReference type="EMBL" id="GGN45023.1"/>
    </source>
</evidence>
<feature type="chain" id="PRO_5047204597" description="Secreted protein" evidence="1">
    <location>
        <begin position="31"/>
        <end position="102"/>
    </location>
</feature>
<accession>A0ABQ2JD12</accession>
<feature type="signal peptide" evidence="1">
    <location>
        <begin position="1"/>
        <end position="30"/>
    </location>
</feature>
<dbReference type="GeneID" id="301548589"/>
<dbReference type="EMBL" id="BMND01000009">
    <property type="protein sequence ID" value="GGN45023.1"/>
    <property type="molecule type" value="Genomic_DNA"/>
</dbReference>
<name>A0ABQ2JD12_9ACTN</name>
<protein>
    <recommendedName>
        <fullName evidence="4">Secreted protein</fullName>
    </recommendedName>
</protein>
<keyword evidence="1" id="KW-0732">Signal</keyword>
<evidence type="ECO:0000313" key="3">
    <source>
        <dbReference type="Proteomes" id="UP000600080"/>
    </source>
</evidence>
<evidence type="ECO:0000256" key="1">
    <source>
        <dbReference type="SAM" id="SignalP"/>
    </source>
</evidence>
<sequence>MKLSRKFAVGLMAASLAGGTLVLNAPSAGAAPKVKCTKNIKNTWGAGTCSNYGPGSVKVRHVFDCSWQADLRSGWTGVGAGLWVKNWAECRFSMRDISAQLS</sequence>